<dbReference type="EMBL" id="JRKL02012854">
    <property type="protein sequence ID" value="KAF3943589.1"/>
    <property type="molecule type" value="Genomic_DNA"/>
</dbReference>
<dbReference type="OrthoDB" id="10615308at2759"/>
<accession>A0A8J4VAH2</accession>
<protein>
    <submittedName>
        <fullName evidence="2">Uncharacterized protein</fullName>
    </submittedName>
</protein>
<keyword evidence="3" id="KW-1185">Reference proteome</keyword>
<reference evidence="2" key="1">
    <citation type="submission" date="2020-03" db="EMBL/GenBank/DDBJ databases">
        <title>Castanea mollissima Vanexum genome sequencing.</title>
        <authorList>
            <person name="Staton M."/>
        </authorList>
    </citation>
    <scope>NUCLEOTIDE SEQUENCE</scope>
    <source>
        <tissue evidence="2">Leaf</tissue>
    </source>
</reference>
<evidence type="ECO:0000313" key="3">
    <source>
        <dbReference type="Proteomes" id="UP000737018"/>
    </source>
</evidence>
<dbReference type="Proteomes" id="UP000737018">
    <property type="component" value="Unassembled WGS sequence"/>
</dbReference>
<dbReference type="AlphaFoldDB" id="A0A8J4VAH2"/>
<gene>
    <name evidence="2" type="ORF">CMV_029868</name>
</gene>
<proteinExistence type="predicted"/>
<comment type="caution">
    <text evidence="2">The sequence shown here is derived from an EMBL/GenBank/DDBJ whole genome shotgun (WGS) entry which is preliminary data.</text>
</comment>
<organism evidence="2 3">
    <name type="scientific">Castanea mollissima</name>
    <name type="common">Chinese chestnut</name>
    <dbReference type="NCBI Taxonomy" id="60419"/>
    <lineage>
        <taxon>Eukaryota</taxon>
        <taxon>Viridiplantae</taxon>
        <taxon>Streptophyta</taxon>
        <taxon>Embryophyta</taxon>
        <taxon>Tracheophyta</taxon>
        <taxon>Spermatophyta</taxon>
        <taxon>Magnoliopsida</taxon>
        <taxon>eudicotyledons</taxon>
        <taxon>Gunneridae</taxon>
        <taxon>Pentapetalae</taxon>
        <taxon>rosids</taxon>
        <taxon>fabids</taxon>
        <taxon>Fagales</taxon>
        <taxon>Fagaceae</taxon>
        <taxon>Castanea</taxon>
    </lineage>
</organism>
<sequence>MKEATSQFETKIALLKRAINGIYGKGQGSTKVNVPDLKPFNSTRSHMEKYSKGVCGLPATMAVVDALVDFKFTKSTRDEEKGKLIDKGKKKQQKEDKKNNYKKKKDGGCKDHYQGDFTISSSTLDSGNTTQEGLFGVFPTKNLPSESSIQNWMLIELLRIIGGID</sequence>
<name>A0A8J4VAH2_9ROSI</name>
<feature type="compositionally biased region" description="Basic and acidic residues" evidence="1">
    <location>
        <begin position="78"/>
        <end position="99"/>
    </location>
</feature>
<evidence type="ECO:0000256" key="1">
    <source>
        <dbReference type="SAM" id="MobiDB-lite"/>
    </source>
</evidence>
<evidence type="ECO:0000313" key="2">
    <source>
        <dbReference type="EMBL" id="KAF3943589.1"/>
    </source>
</evidence>
<feature type="region of interest" description="Disordered" evidence="1">
    <location>
        <begin position="78"/>
        <end position="107"/>
    </location>
</feature>